<dbReference type="RefSeq" id="WP_155084286.1">
    <property type="nucleotide sequence ID" value="NZ_WMIA01000018.1"/>
</dbReference>
<dbReference type="EMBL" id="WMIA01000018">
    <property type="protein sequence ID" value="MTF39871.1"/>
    <property type="molecule type" value="Genomic_DNA"/>
</dbReference>
<sequence length="397" mass="46728">MLLNNLTKKFKHWLPLAKSKIEKGASQLENSINNYDPKEIIPSKLIERLNTKLNSLPVYESYYDTLTINVHDYIHQWIINKEQNRKNCLVIKGNCVDNLYNILTSIFSEKSSLSKETIELDYQIFSLENLKQNRRDRLNYLQEKILEIQQQSDKKIILIPDLSYYFSRTIEGLEVLEKLLKLLDEDENKFWIIGCNHWLWLFLVKIYHWDAYIENARDLPLLSQENLQDILLPVLDLVEFDWNDLRRFLVELPNQNEDDHKIISQLQAKYFENLASLSQGCLGTASQLCFYSLRYVKNEETELSDLKINNPQLPDFPSITQSDRYLLFCIGLHGHLNKSDLANILGDDQIYITSQIECLVNLNLIHFLDHQNIAINPLFYSKLTKDLKDNHFLVESD</sequence>
<comment type="caution">
    <text evidence="1">The sequence shown here is derived from an EMBL/GenBank/DDBJ whole genome shotgun (WGS) entry which is preliminary data.</text>
</comment>
<name>A0A844GXX7_9CHRO</name>
<accession>A0A844GXX7</accession>
<dbReference type="Proteomes" id="UP000437131">
    <property type="component" value="Unassembled WGS sequence"/>
</dbReference>
<protein>
    <submittedName>
        <fullName evidence="1">Uncharacterized protein</fullName>
    </submittedName>
</protein>
<reference evidence="1 2" key="1">
    <citation type="submission" date="2019-11" db="EMBL/GenBank/DDBJ databases">
        <title>Isolation of a new High Light Tolerant Cyanobacteria.</title>
        <authorList>
            <person name="Dobson Z."/>
            <person name="Vaughn N."/>
            <person name="Vaughn M."/>
            <person name="Fromme P."/>
            <person name="Mazor Y."/>
        </authorList>
    </citation>
    <scope>NUCLEOTIDE SEQUENCE [LARGE SCALE GENOMIC DNA]</scope>
    <source>
        <strain evidence="1 2">0216</strain>
    </source>
</reference>
<proteinExistence type="predicted"/>
<evidence type="ECO:0000313" key="1">
    <source>
        <dbReference type="EMBL" id="MTF39871.1"/>
    </source>
</evidence>
<evidence type="ECO:0000313" key="2">
    <source>
        <dbReference type="Proteomes" id="UP000437131"/>
    </source>
</evidence>
<gene>
    <name evidence="1" type="ORF">GGC33_13175</name>
</gene>
<organism evidence="1 2">
    <name type="scientific">Cyanobacterium aponinum 0216</name>
    <dbReference type="NCBI Taxonomy" id="2676140"/>
    <lineage>
        <taxon>Bacteria</taxon>
        <taxon>Bacillati</taxon>
        <taxon>Cyanobacteriota</taxon>
        <taxon>Cyanophyceae</taxon>
        <taxon>Oscillatoriophycideae</taxon>
        <taxon>Chroococcales</taxon>
        <taxon>Geminocystaceae</taxon>
        <taxon>Cyanobacterium</taxon>
    </lineage>
</organism>
<dbReference type="AlphaFoldDB" id="A0A844GXX7"/>